<dbReference type="GO" id="GO:0003723">
    <property type="term" value="F:RNA binding"/>
    <property type="evidence" value="ECO:0007669"/>
    <property type="project" value="InterPro"/>
</dbReference>
<dbReference type="FunFam" id="3.40.1280.10:FF:000008">
    <property type="entry name" value="Group 3 RNA methyltransferase TrmH"/>
    <property type="match status" value="1"/>
</dbReference>
<dbReference type="InterPro" id="IPR001537">
    <property type="entry name" value="SpoU_MeTrfase"/>
</dbReference>
<dbReference type="InterPro" id="IPR004441">
    <property type="entry name" value="rRNA_MeTrfase_TrmH"/>
</dbReference>
<dbReference type="EMBL" id="DVOC01000025">
    <property type="protein sequence ID" value="HIU90663.1"/>
    <property type="molecule type" value="Genomic_DNA"/>
</dbReference>
<dbReference type="InterPro" id="IPR029028">
    <property type="entry name" value="Alpha/beta_knot_MTases"/>
</dbReference>
<proteinExistence type="inferred from homology"/>
<evidence type="ECO:0000256" key="1">
    <source>
        <dbReference type="ARBA" id="ARBA00007228"/>
    </source>
</evidence>
<dbReference type="Proteomes" id="UP000886852">
    <property type="component" value="Unassembled WGS sequence"/>
</dbReference>
<dbReference type="SUPFAM" id="SSF55315">
    <property type="entry name" value="L30e-like"/>
    <property type="match status" value="1"/>
</dbReference>
<dbReference type="PANTHER" id="PTHR46429">
    <property type="entry name" value="23S RRNA (GUANOSINE-2'-O-)-METHYLTRANSFERASE RLMB"/>
    <property type="match status" value="1"/>
</dbReference>
<dbReference type="InterPro" id="IPR029064">
    <property type="entry name" value="Ribosomal_eL30-like_sf"/>
</dbReference>
<dbReference type="Pfam" id="PF00588">
    <property type="entry name" value="SpoU_methylase"/>
    <property type="match status" value="1"/>
</dbReference>
<evidence type="ECO:0000313" key="5">
    <source>
        <dbReference type="EMBL" id="HIU90663.1"/>
    </source>
</evidence>
<reference evidence="5" key="1">
    <citation type="submission" date="2020-10" db="EMBL/GenBank/DDBJ databases">
        <authorList>
            <person name="Gilroy R."/>
        </authorList>
    </citation>
    <scope>NUCLEOTIDE SEQUENCE</scope>
    <source>
        <strain evidence="5">ChiHjej12B11-7776</strain>
    </source>
</reference>
<dbReference type="GO" id="GO:0032259">
    <property type="term" value="P:methylation"/>
    <property type="evidence" value="ECO:0007669"/>
    <property type="project" value="UniProtKB-KW"/>
</dbReference>
<keyword evidence="3" id="KW-0808">Transferase</keyword>
<sequence>MKIEGRNCVAEALRSDSMTVNSLLCQKEFKNSDVAALARAKGVKVQFADKQALDRESADGRHQGFIADVTEFRYCEVEDVLAASEKPFIVVLDGINDPHNFGSIIRVCECAGVDGIIIGKNRQVAVTDTVARCSAGAVAHVRIARVTNVNNAIKFLQRNGVWVYACDMDGQDVTSADLTGSVALVIGGEGSGVSKLTREVCDGIVSLKLKGKVNSLNASVACGIAVYEALRQRG</sequence>
<accession>A0A9D1MX86</accession>
<reference evidence="5" key="2">
    <citation type="journal article" date="2021" name="PeerJ">
        <title>Extensive microbial diversity within the chicken gut microbiome revealed by metagenomics and culture.</title>
        <authorList>
            <person name="Gilroy R."/>
            <person name="Ravi A."/>
            <person name="Getino M."/>
            <person name="Pursley I."/>
            <person name="Horton D.L."/>
            <person name="Alikhan N.F."/>
            <person name="Baker D."/>
            <person name="Gharbi K."/>
            <person name="Hall N."/>
            <person name="Watson M."/>
            <person name="Adriaenssens E.M."/>
            <person name="Foster-Nyarko E."/>
            <person name="Jarju S."/>
            <person name="Secka A."/>
            <person name="Antonio M."/>
            <person name="Oren A."/>
            <person name="Chaudhuri R.R."/>
            <person name="La Ragione R."/>
            <person name="Hildebrand F."/>
            <person name="Pallen M.J."/>
        </authorList>
    </citation>
    <scope>NUCLEOTIDE SEQUENCE</scope>
    <source>
        <strain evidence="5">ChiHjej12B11-7776</strain>
    </source>
</reference>
<dbReference type="GO" id="GO:0008173">
    <property type="term" value="F:RNA methyltransferase activity"/>
    <property type="evidence" value="ECO:0007669"/>
    <property type="project" value="InterPro"/>
</dbReference>
<dbReference type="GO" id="GO:0006396">
    <property type="term" value="P:RNA processing"/>
    <property type="evidence" value="ECO:0007669"/>
    <property type="project" value="InterPro"/>
</dbReference>
<dbReference type="AlphaFoldDB" id="A0A9D1MX86"/>
<dbReference type="NCBIfam" id="TIGR00186">
    <property type="entry name" value="rRNA_methyl_3"/>
    <property type="match status" value="1"/>
</dbReference>
<dbReference type="Gene3D" id="3.30.1330.30">
    <property type="match status" value="1"/>
</dbReference>
<dbReference type="InterPro" id="IPR029026">
    <property type="entry name" value="tRNA_m1G_MTases_N"/>
</dbReference>
<name>A0A9D1MX86_9BACT</name>
<comment type="caution">
    <text evidence="5">The sequence shown here is derived from an EMBL/GenBank/DDBJ whole genome shotgun (WGS) entry which is preliminary data.</text>
</comment>
<dbReference type="SUPFAM" id="SSF75217">
    <property type="entry name" value="alpha/beta knot"/>
    <property type="match status" value="1"/>
</dbReference>
<dbReference type="InterPro" id="IPR013123">
    <property type="entry name" value="SpoU_subst-bd"/>
</dbReference>
<dbReference type="Gene3D" id="3.40.1280.10">
    <property type="match status" value="1"/>
</dbReference>
<evidence type="ECO:0000256" key="3">
    <source>
        <dbReference type="ARBA" id="ARBA00022679"/>
    </source>
</evidence>
<keyword evidence="2" id="KW-0489">Methyltransferase</keyword>
<comment type="similarity">
    <text evidence="1">Belongs to the class IV-like SAM-binding methyltransferase superfamily. RNA methyltransferase TrmH family.</text>
</comment>
<dbReference type="SMART" id="SM00967">
    <property type="entry name" value="SpoU_sub_bind"/>
    <property type="match status" value="1"/>
</dbReference>
<dbReference type="GO" id="GO:0005829">
    <property type="term" value="C:cytosol"/>
    <property type="evidence" value="ECO:0007669"/>
    <property type="project" value="TreeGrafter"/>
</dbReference>
<evidence type="ECO:0000313" key="6">
    <source>
        <dbReference type="Proteomes" id="UP000886852"/>
    </source>
</evidence>
<dbReference type="PANTHER" id="PTHR46429:SF1">
    <property type="entry name" value="23S RRNA (GUANOSINE-2'-O-)-METHYLTRANSFERASE RLMB"/>
    <property type="match status" value="1"/>
</dbReference>
<dbReference type="Pfam" id="PF08032">
    <property type="entry name" value="SpoU_sub_bind"/>
    <property type="match status" value="1"/>
</dbReference>
<gene>
    <name evidence="5" type="primary">rlmB</name>
    <name evidence="5" type="ORF">IAC72_01425</name>
</gene>
<dbReference type="CDD" id="cd18103">
    <property type="entry name" value="SpoU-like_RlmB"/>
    <property type="match status" value="1"/>
</dbReference>
<evidence type="ECO:0000259" key="4">
    <source>
        <dbReference type="SMART" id="SM00967"/>
    </source>
</evidence>
<evidence type="ECO:0000256" key="2">
    <source>
        <dbReference type="ARBA" id="ARBA00022603"/>
    </source>
</evidence>
<feature type="domain" description="RNA 2-O ribose methyltransferase substrate binding" evidence="4">
    <location>
        <begin position="2"/>
        <end position="75"/>
    </location>
</feature>
<organism evidence="5 6">
    <name type="scientific">Candidatus Fimimonas merdipullorum</name>
    <dbReference type="NCBI Taxonomy" id="2840822"/>
    <lineage>
        <taxon>Bacteria</taxon>
        <taxon>Pseudomonadati</taxon>
        <taxon>Myxococcota</taxon>
        <taxon>Myxococcia</taxon>
        <taxon>Myxococcales</taxon>
        <taxon>Cystobacterineae</taxon>
        <taxon>Myxococcaceae</taxon>
        <taxon>Myxococcaceae incertae sedis</taxon>
        <taxon>Candidatus Fimimonas</taxon>
    </lineage>
</organism>
<protein>
    <submittedName>
        <fullName evidence="5">23S rRNA (Guanosine(2251)-2'-O)-methyltransferase RlmB</fullName>
    </submittedName>
</protein>